<accession>A0A840YZJ2</accession>
<dbReference type="RefSeq" id="WP_184003122.1">
    <property type="nucleotide sequence ID" value="NZ_BAABIF010000013.1"/>
</dbReference>
<comment type="caution">
    <text evidence="2">The sequence shown here is derived from an EMBL/GenBank/DDBJ whole genome shotgun (WGS) entry which is preliminary data.</text>
</comment>
<proteinExistence type="predicted"/>
<keyword evidence="1" id="KW-1133">Transmembrane helix</keyword>
<organism evidence="2 3">
    <name type="scientific">Stakelama sediminis</name>
    <dbReference type="NCBI Taxonomy" id="463200"/>
    <lineage>
        <taxon>Bacteria</taxon>
        <taxon>Pseudomonadati</taxon>
        <taxon>Pseudomonadota</taxon>
        <taxon>Alphaproteobacteria</taxon>
        <taxon>Sphingomonadales</taxon>
        <taxon>Sphingomonadaceae</taxon>
        <taxon>Stakelama</taxon>
    </lineage>
</organism>
<keyword evidence="1" id="KW-0812">Transmembrane</keyword>
<evidence type="ECO:0000256" key="1">
    <source>
        <dbReference type="SAM" id="Phobius"/>
    </source>
</evidence>
<dbReference type="InterPro" id="IPR009937">
    <property type="entry name" value="Phage_holin_3_6"/>
</dbReference>
<protein>
    <recommendedName>
        <fullName evidence="4">Superfamily III holin-X</fullName>
    </recommendedName>
</protein>
<dbReference type="AlphaFoldDB" id="A0A840YZJ2"/>
<evidence type="ECO:0000313" key="3">
    <source>
        <dbReference type="Proteomes" id="UP000554342"/>
    </source>
</evidence>
<dbReference type="EMBL" id="JACIJI010000002">
    <property type="protein sequence ID" value="MBB5718959.1"/>
    <property type="molecule type" value="Genomic_DNA"/>
</dbReference>
<name>A0A840YZJ2_9SPHN</name>
<evidence type="ECO:0000313" key="2">
    <source>
        <dbReference type="EMBL" id="MBB5718959.1"/>
    </source>
</evidence>
<reference evidence="2 3" key="1">
    <citation type="submission" date="2020-08" db="EMBL/GenBank/DDBJ databases">
        <title>Genomic Encyclopedia of Type Strains, Phase IV (KMG-IV): sequencing the most valuable type-strain genomes for metagenomic binning, comparative biology and taxonomic classification.</title>
        <authorList>
            <person name="Goeker M."/>
        </authorList>
    </citation>
    <scope>NUCLEOTIDE SEQUENCE [LARGE SCALE GENOMIC DNA]</scope>
    <source>
        <strain evidence="2 3">DSM 27203</strain>
    </source>
</reference>
<sequence length="116" mass="12161">MENDTGLGTLLGELIRDARAWASAEVDYYKALVADRLTDVKLAVALGIAAIVLANAALIALLVGLIIALMTLVGPLLATIVVIGVTLAVAALMGRMAVRFMRLATRKESDEPGESE</sequence>
<gene>
    <name evidence="2" type="ORF">FHR23_001882</name>
</gene>
<dbReference type="Proteomes" id="UP000554342">
    <property type="component" value="Unassembled WGS sequence"/>
</dbReference>
<keyword evidence="3" id="KW-1185">Reference proteome</keyword>
<feature type="transmembrane region" description="Helical" evidence="1">
    <location>
        <begin position="76"/>
        <end position="98"/>
    </location>
</feature>
<feature type="transmembrane region" description="Helical" evidence="1">
    <location>
        <begin position="42"/>
        <end position="70"/>
    </location>
</feature>
<keyword evidence="1" id="KW-0472">Membrane</keyword>
<dbReference type="Pfam" id="PF07332">
    <property type="entry name" value="Phage_holin_3_6"/>
    <property type="match status" value="1"/>
</dbReference>
<evidence type="ECO:0008006" key="4">
    <source>
        <dbReference type="Google" id="ProtNLM"/>
    </source>
</evidence>